<accession>A0AAD7SG25</accession>
<organism evidence="1 2">
    <name type="scientific">Aldrovandia affinis</name>
    <dbReference type="NCBI Taxonomy" id="143900"/>
    <lineage>
        <taxon>Eukaryota</taxon>
        <taxon>Metazoa</taxon>
        <taxon>Chordata</taxon>
        <taxon>Craniata</taxon>
        <taxon>Vertebrata</taxon>
        <taxon>Euteleostomi</taxon>
        <taxon>Actinopterygii</taxon>
        <taxon>Neopterygii</taxon>
        <taxon>Teleostei</taxon>
        <taxon>Notacanthiformes</taxon>
        <taxon>Halosauridae</taxon>
        <taxon>Aldrovandia</taxon>
    </lineage>
</organism>
<dbReference type="AlphaFoldDB" id="A0AAD7SG25"/>
<dbReference type="Proteomes" id="UP001221898">
    <property type="component" value="Unassembled WGS sequence"/>
</dbReference>
<name>A0AAD7SG25_9TELE</name>
<evidence type="ECO:0000313" key="2">
    <source>
        <dbReference type="Proteomes" id="UP001221898"/>
    </source>
</evidence>
<protein>
    <submittedName>
        <fullName evidence="1">Uncharacterized protein</fullName>
    </submittedName>
</protein>
<sequence length="93" mass="10529">MRNKRVKTFAEETANQTNPDYITLPLFVEYHFPSGMRQRKTLMWDSQSNRSVSQMATARGLHLGSKEAAGDRNVWIRQGCDSRERVGGGINNG</sequence>
<reference evidence="1" key="1">
    <citation type="journal article" date="2023" name="Science">
        <title>Genome structures resolve the early diversification of teleost fishes.</title>
        <authorList>
            <person name="Parey E."/>
            <person name="Louis A."/>
            <person name="Montfort J."/>
            <person name="Bouchez O."/>
            <person name="Roques C."/>
            <person name="Iampietro C."/>
            <person name="Lluch J."/>
            <person name="Castinel A."/>
            <person name="Donnadieu C."/>
            <person name="Desvignes T."/>
            <person name="Floi Bucao C."/>
            <person name="Jouanno E."/>
            <person name="Wen M."/>
            <person name="Mejri S."/>
            <person name="Dirks R."/>
            <person name="Jansen H."/>
            <person name="Henkel C."/>
            <person name="Chen W.J."/>
            <person name="Zahm M."/>
            <person name="Cabau C."/>
            <person name="Klopp C."/>
            <person name="Thompson A.W."/>
            <person name="Robinson-Rechavi M."/>
            <person name="Braasch I."/>
            <person name="Lecointre G."/>
            <person name="Bobe J."/>
            <person name="Postlethwait J.H."/>
            <person name="Berthelot C."/>
            <person name="Roest Crollius H."/>
            <person name="Guiguen Y."/>
        </authorList>
    </citation>
    <scope>NUCLEOTIDE SEQUENCE</scope>
    <source>
        <strain evidence="1">NC1722</strain>
    </source>
</reference>
<dbReference type="EMBL" id="JAINUG010000068">
    <property type="protein sequence ID" value="KAJ8401813.1"/>
    <property type="molecule type" value="Genomic_DNA"/>
</dbReference>
<gene>
    <name evidence="1" type="ORF">AAFF_G00377840</name>
</gene>
<keyword evidence="2" id="KW-1185">Reference proteome</keyword>
<comment type="caution">
    <text evidence="1">The sequence shown here is derived from an EMBL/GenBank/DDBJ whole genome shotgun (WGS) entry which is preliminary data.</text>
</comment>
<proteinExistence type="predicted"/>
<evidence type="ECO:0000313" key="1">
    <source>
        <dbReference type="EMBL" id="KAJ8401813.1"/>
    </source>
</evidence>